<dbReference type="Pfam" id="PF12833">
    <property type="entry name" value="HTH_18"/>
    <property type="match status" value="1"/>
</dbReference>
<dbReference type="InterPro" id="IPR018060">
    <property type="entry name" value="HTH_AraC"/>
</dbReference>
<name>A0A6M7TU33_RHILI</name>
<dbReference type="Gene3D" id="1.10.10.60">
    <property type="entry name" value="Homeodomain-like"/>
    <property type="match status" value="1"/>
</dbReference>
<dbReference type="PANTHER" id="PTHR46796">
    <property type="entry name" value="HTH-TYPE TRANSCRIPTIONAL ACTIVATOR RHAS-RELATED"/>
    <property type="match status" value="1"/>
</dbReference>
<feature type="compositionally biased region" description="Basic and acidic residues" evidence="4">
    <location>
        <begin position="7"/>
        <end position="26"/>
    </location>
</feature>
<dbReference type="SUPFAM" id="SSF46689">
    <property type="entry name" value="Homeodomain-like"/>
    <property type="match status" value="1"/>
</dbReference>
<proteinExistence type="predicted"/>
<dbReference type="InterPro" id="IPR035418">
    <property type="entry name" value="AraC-bd_2"/>
</dbReference>
<dbReference type="PROSITE" id="PS01124">
    <property type="entry name" value="HTH_ARAC_FAMILY_2"/>
    <property type="match status" value="1"/>
</dbReference>
<dbReference type="AlphaFoldDB" id="A0A6M7TU33"/>
<dbReference type="SMART" id="SM00342">
    <property type="entry name" value="HTH_ARAC"/>
    <property type="match status" value="1"/>
</dbReference>
<feature type="region of interest" description="Disordered" evidence="4">
    <location>
        <begin position="1"/>
        <end position="41"/>
    </location>
</feature>
<reference evidence="5 6" key="1">
    <citation type="submission" date="2016-05" db="EMBL/GenBank/DDBJ databases">
        <authorList>
            <person name="Ramsay J.P."/>
        </authorList>
    </citation>
    <scope>NUCLEOTIDE SEQUENCE [LARGE SCALE GENOMIC DNA]</scope>
    <source>
        <strain evidence="5 6">NZP2042</strain>
    </source>
</reference>
<dbReference type="InterPro" id="IPR009057">
    <property type="entry name" value="Homeodomain-like_sf"/>
</dbReference>
<organism evidence="5 6">
    <name type="scientific">Rhizobium loti</name>
    <name type="common">Mesorhizobium loti</name>
    <dbReference type="NCBI Taxonomy" id="381"/>
    <lineage>
        <taxon>Bacteria</taxon>
        <taxon>Pseudomonadati</taxon>
        <taxon>Pseudomonadota</taxon>
        <taxon>Alphaproteobacteria</taxon>
        <taxon>Hyphomicrobiales</taxon>
        <taxon>Phyllobacteriaceae</taxon>
        <taxon>Mesorhizobium</taxon>
    </lineage>
</organism>
<evidence type="ECO:0000256" key="2">
    <source>
        <dbReference type="ARBA" id="ARBA00023125"/>
    </source>
</evidence>
<dbReference type="GO" id="GO:0043565">
    <property type="term" value="F:sequence-specific DNA binding"/>
    <property type="evidence" value="ECO:0007669"/>
    <property type="project" value="InterPro"/>
</dbReference>
<sequence length="364" mass="39697">MSAAGEGLRDRPMSDSLSEHSAERQRSNSCEDGGLALPGVRPNSVAPEVHILRLQTAEDLREAVRGADLKIVQLASGKFDGHLMHAQIGSLSLSTGDFGPDIRARGVMNQDMVTIGMMLESSGEVSQWDFEVVPGDVIVFPKSVEQEGRFTGHSRYATITLSEEALADFAAGEPILQDPKFWTKISRFHRSPSLRTGACGEIAGKIEKLRGGAGPHCEAGVSYLKRSLIEAFISGIVDEVSSERYDKLFSGAKLVRDVEDYVDGVEIGRPVHISELCSALTVSRRTLHRAFQHSLGLGPVAYLRLRRLADVHRMLTVADAAPAGVTQAALDYGFTDLGRFAAFYKRIFGEVPSETRHKAMSYPR</sequence>
<dbReference type="PANTHER" id="PTHR46796:SF12">
    <property type="entry name" value="HTH-TYPE DNA-BINDING TRANSCRIPTIONAL ACTIVATOR EUTR"/>
    <property type="match status" value="1"/>
</dbReference>
<dbReference type="Proteomes" id="UP000093737">
    <property type="component" value="Unassembled WGS sequence"/>
</dbReference>
<dbReference type="InterPro" id="IPR050204">
    <property type="entry name" value="AraC_XylS_family_regulators"/>
</dbReference>
<comment type="caution">
    <text evidence="5">The sequence shown here is derived from an EMBL/GenBank/DDBJ whole genome shotgun (WGS) entry which is preliminary data.</text>
</comment>
<evidence type="ECO:0000313" key="5">
    <source>
        <dbReference type="EMBL" id="OBQ65076.1"/>
    </source>
</evidence>
<gene>
    <name evidence="5" type="ORF">A8145_12720</name>
</gene>
<evidence type="ECO:0000256" key="3">
    <source>
        <dbReference type="ARBA" id="ARBA00023163"/>
    </source>
</evidence>
<evidence type="ECO:0000256" key="1">
    <source>
        <dbReference type="ARBA" id="ARBA00023015"/>
    </source>
</evidence>
<keyword evidence="2" id="KW-0238">DNA-binding</keyword>
<evidence type="ECO:0000313" key="6">
    <source>
        <dbReference type="Proteomes" id="UP000093737"/>
    </source>
</evidence>
<protein>
    <submittedName>
        <fullName evidence="5">Uncharacterized protein</fullName>
    </submittedName>
</protein>
<dbReference type="Pfam" id="PF14525">
    <property type="entry name" value="AraC_binding_2"/>
    <property type="match status" value="1"/>
</dbReference>
<keyword evidence="3" id="KW-0804">Transcription</keyword>
<dbReference type="EMBL" id="LYTK01000012">
    <property type="protein sequence ID" value="OBQ65076.1"/>
    <property type="molecule type" value="Genomic_DNA"/>
</dbReference>
<accession>A0A6M7TU33</accession>
<dbReference type="GO" id="GO:0003700">
    <property type="term" value="F:DNA-binding transcription factor activity"/>
    <property type="evidence" value="ECO:0007669"/>
    <property type="project" value="InterPro"/>
</dbReference>
<evidence type="ECO:0000256" key="4">
    <source>
        <dbReference type="SAM" id="MobiDB-lite"/>
    </source>
</evidence>
<keyword evidence="1" id="KW-0805">Transcription regulation</keyword>